<dbReference type="InterPro" id="IPR036249">
    <property type="entry name" value="Thioredoxin-like_sf"/>
</dbReference>
<sequence length="173" mass="19438">MNTRLIAIAMTALLHILPTHAATPPLRDRGPAPELAGTKTWLNSAPLTLQQLRGKVVLVDFWTYSCINCIRTLPHVARLHETYKNQGLVVIGVHTPEYPFERSTNNVRAATKRFGLTYPVVQDNDYGTWNAFRNQYWPAAYLIDRNGRIVHTQIGEGGYAEMDAAVRALLQRG</sequence>
<evidence type="ECO:0000259" key="2">
    <source>
        <dbReference type="PROSITE" id="PS51352"/>
    </source>
</evidence>
<dbReference type="CDD" id="cd03012">
    <property type="entry name" value="TlpA_like_DipZ_like"/>
    <property type="match status" value="1"/>
</dbReference>
<dbReference type="PROSITE" id="PS51352">
    <property type="entry name" value="THIOREDOXIN_2"/>
    <property type="match status" value="1"/>
</dbReference>
<keyword evidence="4" id="KW-1185">Reference proteome</keyword>
<organism evidence="3 4">
    <name type="scientific">Pseudoduganella chitinolytica</name>
    <dbReference type="NCBI Taxonomy" id="34070"/>
    <lineage>
        <taxon>Bacteria</taxon>
        <taxon>Pseudomonadati</taxon>
        <taxon>Pseudomonadota</taxon>
        <taxon>Betaproteobacteria</taxon>
        <taxon>Burkholderiales</taxon>
        <taxon>Oxalobacteraceae</taxon>
        <taxon>Telluria group</taxon>
        <taxon>Pseudoduganella</taxon>
    </lineage>
</organism>
<gene>
    <name evidence="3" type="ORF">PX653_25440</name>
</gene>
<evidence type="ECO:0000256" key="1">
    <source>
        <dbReference type="SAM" id="SignalP"/>
    </source>
</evidence>
<keyword evidence="1" id="KW-0732">Signal</keyword>
<feature type="domain" description="Thioredoxin" evidence="2">
    <location>
        <begin position="26"/>
        <end position="171"/>
    </location>
</feature>
<dbReference type="PANTHER" id="PTHR42852:SF13">
    <property type="entry name" value="PROTEIN DIPZ"/>
    <property type="match status" value="1"/>
</dbReference>
<dbReference type="Gene3D" id="3.40.30.10">
    <property type="entry name" value="Glutaredoxin"/>
    <property type="match status" value="1"/>
</dbReference>
<dbReference type="InterPro" id="IPR013740">
    <property type="entry name" value="Redoxin"/>
</dbReference>
<accession>A0ABY8B9W5</accession>
<evidence type="ECO:0000313" key="4">
    <source>
        <dbReference type="Proteomes" id="UP001216510"/>
    </source>
</evidence>
<feature type="signal peptide" evidence="1">
    <location>
        <begin position="1"/>
        <end position="21"/>
    </location>
</feature>
<dbReference type="RefSeq" id="WP_277415432.1">
    <property type="nucleotide sequence ID" value="NZ_CP119083.1"/>
</dbReference>
<feature type="chain" id="PRO_5046448095" evidence="1">
    <location>
        <begin position="22"/>
        <end position="173"/>
    </location>
</feature>
<dbReference type="InterPro" id="IPR013766">
    <property type="entry name" value="Thioredoxin_domain"/>
</dbReference>
<dbReference type="Proteomes" id="UP001216510">
    <property type="component" value="Chromosome"/>
</dbReference>
<dbReference type="EMBL" id="CP119083">
    <property type="protein sequence ID" value="WEF32714.1"/>
    <property type="molecule type" value="Genomic_DNA"/>
</dbReference>
<evidence type="ECO:0000313" key="3">
    <source>
        <dbReference type="EMBL" id="WEF32714.1"/>
    </source>
</evidence>
<dbReference type="PANTHER" id="PTHR42852">
    <property type="entry name" value="THIOL:DISULFIDE INTERCHANGE PROTEIN DSBE"/>
    <property type="match status" value="1"/>
</dbReference>
<protein>
    <submittedName>
        <fullName evidence="3">Thioredoxin family protein</fullName>
    </submittedName>
</protein>
<proteinExistence type="predicted"/>
<reference evidence="3 4" key="1">
    <citation type="submission" date="2023-02" db="EMBL/GenBank/DDBJ databases">
        <title>Gemone sequence of Telluria chitinolytica ACM 3522T.</title>
        <authorList>
            <person name="Frediansyah A."/>
            <person name="Miess H."/>
            <person name="Gross H."/>
        </authorList>
    </citation>
    <scope>NUCLEOTIDE SEQUENCE [LARGE SCALE GENOMIC DNA]</scope>
    <source>
        <strain evidence="3 4">ACM 3522</strain>
    </source>
</reference>
<dbReference type="SUPFAM" id="SSF52833">
    <property type="entry name" value="Thioredoxin-like"/>
    <property type="match status" value="1"/>
</dbReference>
<name>A0ABY8B9W5_9BURK</name>
<dbReference type="InterPro" id="IPR050553">
    <property type="entry name" value="Thioredoxin_ResA/DsbE_sf"/>
</dbReference>
<dbReference type="Pfam" id="PF08534">
    <property type="entry name" value="Redoxin"/>
    <property type="match status" value="1"/>
</dbReference>